<proteinExistence type="predicted"/>
<feature type="domain" description="GmrSD restriction endonucleases C-terminal" evidence="1">
    <location>
        <begin position="92"/>
        <end position="229"/>
    </location>
</feature>
<name>A0ABC8B475_9NOCA</name>
<evidence type="ECO:0000259" key="1">
    <source>
        <dbReference type="Pfam" id="PF07510"/>
    </source>
</evidence>
<dbReference type="Pfam" id="PF07510">
    <property type="entry name" value="GmrSD_C"/>
    <property type="match status" value="1"/>
</dbReference>
<dbReference type="Proteomes" id="UP000180166">
    <property type="component" value="Chromosome"/>
</dbReference>
<dbReference type="PROSITE" id="PS51257">
    <property type="entry name" value="PROKAR_LIPOPROTEIN"/>
    <property type="match status" value="1"/>
</dbReference>
<protein>
    <recommendedName>
        <fullName evidence="1">GmrSD restriction endonucleases C-terminal domain-containing protein</fullName>
    </recommendedName>
</protein>
<dbReference type="KEGG" id="nsr:NS506_07252"/>
<dbReference type="InterPro" id="IPR011089">
    <property type="entry name" value="GmrSD_C"/>
</dbReference>
<accession>A0ABC8B475</accession>
<dbReference type="PANTHER" id="PTHR24094:SF15">
    <property type="entry name" value="AMP-DEPENDENT SYNTHETASE_LIGASE DOMAIN-CONTAINING PROTEIN-RELATED"/>
    <property type="match status" value="1"/>
</dbReference>
<gene>
    <name evidence="2" type="ORF">NS506_07252</name>
</gene>
<dbReference type="PANTHER" id="PTHR24094">
    <property type="entry name" value="SECRETED PROTEIN"/>
    <property type="match status" value="1"/>
</dbReference>
<organism evidence="2 3">
    <name type="scientific">Nocardia seriolae</name>
    <dbReference type="NCBI Taxonomy" id="37332"/>
    <lineage>
        <taxon>Bacteria</taxon>
        <taxon>Bacillati</taxon>
        <taxon>Actinomycetota</taxon>
        <taxon>Actinomycetes</taxon>
        <taxon>Mycobacteriales</taxon>
        <taxon>Nocardiaceae</taxon>
        <taxon>Nocardia</taxon>
    </lineage>
</organism>
<dbReference type="EMBL" id="CP017839">
    <property type="protein sequence ID" value="APB01272.1"/>
    <property type="molecule type" value="Genomic_DNA"/>
</dbReference>
<evidence type="ECO:0000313" key="2">
    <source>
        <dbReference type="EMBL" id="APB01272.1"/>
    </source>
</evidence>
<sequence>MWFKGTSLLRLLGTIVILLAAMGCESIGQVTPAPGSPTRVQLERLLTGVRIVPERTRPGGYERGCGNGQGCVFGSAWTDDHDGPGGHDGCDSRNTVLARQLSGVTFRPGNACVVVSGTLNDPYTGARIGFDRSDAKTVQIDPVYPLAAAWDLGASGWARSRRVRFANDVDYNLLAVDGKANRDKGDRTPGDWLPPARADHCFYAGKYLLVASRYGLPVTAADRDALARVARGCP</sequence>
<evidence type="ECO:0000313" key="3">
    <source>
        <dbReference type="Proteomes" id="UP000180166"/>
    </source>
</evidence>
<dbReference type="AlphaFoldDB" id="A0ABC8B475"/>
<reference evidence="2 3" key="1">
    <citation type="submission" date="2016-10" db="EMBL/GenBank/DDBJ databases">
        <title>Genome sequence of Nocardia seriolae strain EM150506, isolated from Anguila japonica.</title>
        <authorList>
            <person name="Han H.-J."/>
        </authorList>
    </citation>
    <scope>NUCLEOTIDE SEQUENCE [LARGE SCALE GENOMIC DNA]</scope>
    <source>
        <strain evidence="2 3">EM150506</strain>
    </source>
</reference>